<accession>A0A6J5YKY3</accession>
<dbReference type="Pfam" id="PF13561">
    <property type="entry name" value="adh_short_C2"/>
    <property type="match status" value="1"/>
</dbReference>
<evidence type="ECO:0000313" key="4">
    <source>
        <dbReference type="EMBL" id="CAB4958626.1"/>
    </source>
</evidence>
<proteinExistence type="inferred from homology"/>
<dbReference type="PRINTS" id="PR00080">
    <property type="entry name" value="SDRFAMILY"/>
</dbReference>
<protein>
    <submittedName>
        <fullName evidence="3">Unannotated protein</fullName>
    </submittedName>
</protein>
<dbReference type="EMBL" id="CAEMXZ010000135">
    <property type="protein sequence ID" value="CAB4324348.1"/>
    <property type="molecule type" value="Genomic_DNA"/>
</dbReference>
<dbReference type="GO" id="GO:0016491">
    <property type="term" value="F:oxidoreductase activity"/>
    <property type="evidence" value="ECO:0007669"/>
    <property type="project" value="UniProtKB-KW"/>
</dbReference>
<evidence type="ECO:0000313" key="3">
    <source>
        <dbReference type="EMBL" id="CAB4324348.1"/>
    </source>
</evidence>
<evidence type="ECO:0000256" key="2">
    <source>
        <dbReference type="ARBA" id="ARBA00023002"/>
    </source>
</evidence>
<dbReference type="CDD" id="cd05233">
    <property type="entry name" value="SDR_c"/>
    <property type="match status" value="1"/>
</dbReference>
<dbReference type="PRINTS" id="PR00081">
    <property type="entry name" value="GDHRDH"/>
</dbReference>
<dbReference type="PANTHER" id="PTHR24321">
    <property type="entry name" value="DEHYDROGENASES, SHORT CHAIN"/>
    <property type="match status" value="1"/>
</dbReference>
<dbReference type="InterPro" id="IPR036291">
    <property type="entry name" value="NAD(P)-bd_dom_sf"/>
</dbReference>
<dbReference type="SUPFAM" id="SSF51735">
    <property type="entry name" value="NAD(P)-binding Rossmann-fold domains"/>
    <property type="match status" value="1"/>
</dbReference>
<dbReference type="InterPro" id="IPR002347">
    <property type="entry name" value="SDR_fam"/>
</dbReference>
<dbReference type="PANTHER" id="PTHR24321:SF8">
    <property type="entry name" value="ESTRADIOL 17-BETA-DEHYDROGENASE 8-RELATED"/>
    <property type="match status" value="1"/>
</dbReference>
<dbReference type="NCBIfam" id="TIGR04504">
    <property type="entry name" value="SDR_subfam_2"/>
    <property type="match status" value="1"/>
</dbReference>
<comment type="similarity">
    <text evidence="1">Belongs to the short-chain dehydrogenases/reductases (SDR) family.</text>
</comment>
<dbReference type="FunFam" id="3.40.50.720:FF:000084">
    <property type="entry name" value="Short-chain dehydrogenase reductase"/>
    <property type="match status" value="1"/>
</dbReference>
<gene>
    <name evidence="3" type="ORF">UFOPK1392_02117</name>
    <name evidence="4" type="ORF">UFOPK3733_02310</name>
</gene>
<dbReference type="InterPro" id="IPR020904">
    <property type="entry name" value="Sc_DH/Rdtase_CS"/>
</dbReference>
<dbReference type="PROSITE" id="PS00061">
    <property type="entry name" value="ADH_SHORT"/>
    <property type="match status" value="1"/>
</dbReference>
<dbReference type="EMBL" id="CAFBNC010000196">
    <property type="protein sequence ID" value="CAB4958626.1"/>
    <property type="molecule type" value="Genomic_DNA"/>
</dbReference>
<dbReference type="NCBIfam" id="NF040491">
    <property type="entry name" value="SDR_subfam_4"/>
    <property type="match status" value="1"/>
</dbReference>
<organism evidence="3">
    <name type="scientific">freshwater metagenome</name>
    <dbReference type="NCBI Taxonomy" id="449393"/>
    <lineage>
        <taxon>unclassified sequences</taxon>
        <taxon>metagenomes</taxon>
        <taxon>ecological metagenomes</taxon>
    </lineage>
</organism>
<dbReference type="Gene3D" id="3.40.50.720">
    <property type="entry name" value="NAD(P)-binding Rossmann-like Domain"/>
    <property type="match status" value="1"/>
</dbReference>
<dbReference type="InterPro" id="IPR030981">
    <property type="entry name" value="SDR_subfam_2"/>
</dbReference>
<dbReference type="AlphaFoldDB" id="A0A6J5YKY3"/>
<sequence>MSSDRPVAIVSGGARGIGAASAQRLAARGFTVALIDLPSDPARLHPIPGPYRQATSAELDLATAACGGRGEAHSADVRNGSEIDQVVAAVLERHGRIDVVVAAAGAVAGGAPVWETDDDTWRAMIEINLTGVFNLARAALPAMVGAPEPRNGRFVAIASAAAHHGLPQMAAYSAAKHGVAGLVRALSAELGDTGITANAVAPGSTDTEMLRASAAIYGLESVDGFVDQARIGRLIEPDEIAATVEWLCVDAPGSLTGAIIDVNGGFRA</sequence>
<evidence type="ECO:0000256" key="1">
    <source>
        <dbReference type="ARBA" id="ARBA00006484"/>
    </source>
</evidence>
<name>A0A6J5YKY3_9ZZZZ</name>
<keyword evidence="2" id="KW-0560">Oxidoreductase</keyword>
<reference evidence="3" key="1">
    <citation type="submission" date="2020-05" db="EMBL/GenBank/DDBJ databases">
        <authorList>
            <person name="Chiriac C."/>
            <person name="Salcher M."/>
            <person name="Ghai R."/>
            <person name="Kavagutti S V."/>
        </authorList>
    </citation>
    <scope>NUCLEOTIDE SEQUENCE</scope>
</reference>